<sequence length="209" mass="23766">MDELKQKAAIPAFASWIDAYQVPGGAGLNRRLREAIAALQATDGGTERSNHAGWHSQSDIFELADPSFRELCVHLREGLTKSVRRFWKDFDLARHRHKLDGWVNVNPQNGFNAPHDHASNHLSGVYYVACPISRRDHGAAIEFLNPALTFEAPFALGRKMYPKRMLVRPGEGEMLVFPSHLWHWVHPNMARDERISIAFNMTVLEKEMS</sequence>
<evidence type="ECO:0000313" key="2">
    <source>
        <dbReference type="Proteomes" id="UP000522081"/>
    </source>
</evidence>
<keyword evidence="2" id="KW-1185">Reference proteome</keyword>
<dbReference type="AlphaFoldDB" id="A0A7Y9XU88"/>
<proteinExistence type="predicted"/>
<dbReference type="Proteomes" id="UP000522081">
    <property type="component" value="Unassembled WGS sequence"/>
</dbReference>
<comment type="caution">
    <text evidence="1">The sequence shown here is derived from an EMBL/GenBank/DDBJ whole genome shotgun (WGS) entry which is preliminary data.</text>
</comment>
<dbReference type="Pfam" id="PF13759">
    <property type="entry name" value="2OG-FeII_Oxy_5"/>
    <property type="match status" value="1"/>
</dbReference>
<name>A0A7Y9XU88_9SPHN</name>
<dbReference type="RefSeq" id="WP_179406449.1">
    <property type="nucleotide sequence ID" value="NZ_BMGF01000001.1"/>
</dbReference>
<evidence type="ECO:0000313" key="1">
    <source>
        <dbReference type="EMBL" id="NYH94547.1"/>
    </source>
</evidence>
<dbReference type="EMBL" id="JACBZF010000001">
    <property type="protein sequence ID" value="NYH94547.1"/>
    <property type="molecule type" value="Genomic_DNA"/>
</dbReference>
<reference evidence="1 2" key="1">
    <citation type="submission" date="2020-07" db="EMBL/GenBank/DDBJ databases">
        <title>Genomic Encyclopedia of Type Strains, Phase IV (KMG-IV): sequencing the most valuable type-strain genomes for metagenomic binning, comparative biology and taxonomic classification.</title>
        <authorList>
            <person name="Goeker M."/>
        </authorList>
    </citation>
    <scope>NUCLEOTIDE SEQUENCE [LARGE SCALE GENOMIC DNA]</scope>
    <source>
        <strain evidence="1 2">DSM 29043</strain>
    </source>
</reference>
<protein>
    <submittedName>
        <fullName evidence="1">Uncharacterized protein (TIGR02466 family)</fullName>
    </submittedName>
</protein>
<dbReference type="NCBIfam" id="TIGR02466">
    <property type="entry name" value="TIGR02466 family protein"/>
    <property type="match status" value="1"/>
</dbReference>
<dbReference type="InterPro" id="IPR012668">
    <property type="entry name" value="CHP02466"/>
</dbReference>
<accession>A0A7Y9XU88</accession>
<dbReference type="Gene3D" id="2.60.120.620">
    <property type="entry name" value="q2cbj1_9rhob like domain"/>
    <property type="match status" value="1"/>
</dbReference>
<gene>
    <name evidence="1" type="ORF">FHS75_000852</name>
</gene>
<organism evidence="1 2">
    <name type="scientific">Novosphingobium marinum</name>
    <dbReference type="NCBI Taxonomy" id="1514948"/>
    <lineage>
        <taxon>Bacteria</taxon>
        <taxon>Pseudomonadati</taxon>
        <taxon>Pseudomonadota</taxon>
        <taxon>Alphaproteobacteria</taxon>
        <taxon>Sphingomonadales</taxon>
        <taxon>Sphingomonadaceae</taxon>
        <taxon>Novosphingobium</taxon>
    </lineage>
</organism>